<organism evidence="1 2">
    <name type="scientific">Mesorhizobium argentiipisi</name>
    <dbReference type="NCBI Taxonomy" id="3015175"/>
    <lineage>
        <taxon>Bacteria</taxon>
        <taxon>Pseudomonadati</taxon>
        <taxon>Pseudomonadota</taxon>
        <taxon>Alphaproteobacteria</taxon>
        <taxon>Hyphomicrobiales</taxon>
        <taxon>Phyllobacteriaceae</taxon>
        <taxon>Mesorhizobium</taxon>
    </lineage>
</organism>
<evidence type="ECO:0000313" key="1">
    <source>
        <dbReference type="EMBL" id="MEI9405570.1"/>
    </source>
</evidence>
<reference evidence="1 2" key="1">
    <citation type="submission" date="2022-12" db="EMBL/GenBank/DDBJ databases">
        <authorList>
            <person name="Muema E."/>
        </authorList>
    </citation>
    <scope>NUCLEOTIDE SEQUENCE [LARGE SCALE GENOMIC DNA]</scope>
    <source>
        <strain evidence="2">1330</strain>
    </source>
</reference>
<dbReference type="RefSeq" id="WP_337095780.1">
    <property type="nucleotide sequence ID" value="NZ_JAPYKO010000023.1"/>
</dbReference>
<protein>
    <submittedName>
        <fullName evidence="1">DUF982 domain-containing protein</fullName>
    </submittedName>
</protein>
<accession>A0ABU8KJI2</accession>
<name>A0ABU8KJI2_9HYPH</name>
<dbReference type="Gene3D" id="6.10.250.730">
    <property type="match status" value="1"/>
</dbReference>
<dbReference type="InterPro" id="IPR010385">
    <property type="entry name" value="DUF982"/>
</dbReference>
<dbReference type="EMBL" id="JAPYKO010000023">
    <property type="protein sequence ID" value="MEI9405570.1"/>
    <property type="molecule type" value="Genomic_DNA"/>
</dbReference>
<sequence>MNGSDGDEPMSRFLPLTIRFVSGGTMVVTTVAEAKKALAGHWKNKEAPAYLEAARLVDDAIAGTCRPAIAFAAFKKVAAQQGLLKPAKPSAALTMLDTLWSRSKAPPG</sequence>
<keyword evidence="2" id="KW-1185">Reference proteome</keyword>
<dbReference type="Proteomes" id="UP001366503">
    <property type="component" value="Unassembled WGS sequence"/>
</dbReference>
<gene>
    <name evidence="1" type="ORF">O7A05_25885</name>
</gene>
<proteinExistence type="predicted"/>
<comment type="caution">
    <text evidence="1">The sequence shown here is derived from an EMBL/GenBank/DDBJ whole genome shotgun (WGS) entry which is preliminary data.</text>
</comment>
<evidence type="ECO:0000313" key="2">
    <source>
        <dbReference type="Proteomes" id="UP001366503"/>
    </source>
</evidence>
<dbReference type="Pfam" id="PF06169">
    <property type="entry name" value="DUF982"/>
    <property type="match status" value="1"/>
</dbReference>